<reference evidence="1 2" key="1">
    <citation type="journal article" date="2013" name="Curr. Biol.">
        <title>The Genome of the Foraminiferan Reticulomyxa filosa.</title>
        <authorList>
            <person name="Glockner G."/>
            <person name="Hulsmann N."/>
            <person name="Schleicher M."/>
            <person name="Noegel A.A."/>
            <person name="Eichinger L."/>
            <person name="Gallinger C."/>
            <person name="Pawlowski J."/>
            <person name="Sierra R."/>
            <person name="Euteneuer U."/>
            <person name="Pillet L."/>
            <person name="Moustafa A."/>
            <person name="Platzer M."/>
            <person name="Groth M."/>
            <person name="Szafranski K."/>
            <person name="Schliwa M."/>
        </authorList>
    </citation>
    <scope>NUCLEOTIDE SEQUENCE [LARGE SCALE GENOMIC DNA]</scope>
</reference>
<evidence type="ECO:0000313" key="2">
    <source>
        <dbReference type="Proteomes" id="UP000023152"/>
    </source>
</evidence>
<dbReference type="EMBL" id="ASPP01018591">
    <property type="protein sequence ID" value="ETO16087.1"/>
    <property type="molecule type" value="Genomic_DNA"/>
</dbReference>
<protein>
    <submittedName>
        <fullName evidence="1">Uncharacterized protein</fullName>
    </submittedName>
</protein>
<keyword evidence="2" id="KW-1185">Reference proteome</keyword>
<sequence length="278" mass="31664">MNTNCPDPHLIDGIIGLNHTSSRKTSGKLLKSKIIQICYVLFVWSVFGRFVGSTSRSHLSRTVTIPSRFETILEAKDSSSTTKGFNSSSKRFPGCPNFLSVGKKESVCIINIFKKTESPGPGWYDLEDKHNNPSFSKSGYTSGFVSKQQRDGPLLKRKWKVPDPGAYFREIPFTSHHMFSNFSTTFSGTKRFEPNLNKLPDTNIGPGNWNEIRPSPFFLLATRRPELRTQSDHKQNIKYNSLENRFCEMTTPPKRQKKVFPFNTCAERFCVCNDVIFI</sequence>
<dbReference type="Proteomes" id="UP000023152">
    <property type="component" value="Unassembled WGS sequence"/>
</dbReference>
<organism evidence="1 2">
    <name type="scientific">Reticulomyxa filosa</name>
    <dbReference type="NCBI Taxonomy" id="46433"/>
    <lineage>
        <taxon>Eukaryota</taxon>
        <taxon>Sar</taxon>
        <taxon>Rhizaria</taxon>
        <taxon>Retaria</taxon>
        <taxon>Foraminifera</taxon>
        <taxon>Monothalamids</taxon>
        <taxon>Reticulomyxidae</taxon>
        <taxon>Reticulomyxa</taxon>
    </lineage>
</organism>
<comment type="caution">
    <text evidence="1">The sequence shown here is derived from an EMBL/GenBank/DDBJ whole genome shotgun (WGS) entry which is preliminary data.</text>
</comment>
<accession>X6MRL1</accession>
<name>X6MRL1_RETFI</name>
<dbReference type="AlphaFoldDB" id="X6MRL1"/>
<gene>
    <name evidence="1" type="ORF">RFI_21277</name>
</gene>
<evidence type="ECO:0000313" key="1">
    <source>
        <dbReference type="EMBL" id="ETO16087.1"/>
    </source>
</evidence>
<proteinExistence type="predicted"/>